<protein>
    <submittedName>
        <fullName evidence="2">Succinoglycan biosynthesis protein ExoM</fullName>
        <ecNumber evidence="2">2.4.-.-</ecNumber>
    </submittedName>
</protein>
<dbReference type="Gene3D" id="3.90.550.10">
    <property type="entry name" value="Spore Coat Polysaccharide Biosynthesis Protein SpsA, Chain A"/>
    <property type="match status" value="1"/>
</dbReference>
<dbReference type="EMBL" id="FMJB01000048">
    <property type="protein sequence ID" value="SCM67751.1"/>
    <property type="molecule type" value="Genomic_DNA"/>
</dbReference>
<reference evidence="3" key="1">
    <citation type="submission" date="2016-09" db="EMBL/GenBank/DDBJ databases">
        <authorList>
            <person name="Wibberg D."/>
        </authorList>
    </citation>
    <scope>NUCLEOTIDE SEQUENCE [LARGE SCALE GENOMIC DNA]</scope>
</reference>
<proteinExistence type="predicted"/>
<keyword evidence="2" id="KW-0808">Transferase</keyword>
<evidence type="ECO:0000313" key="3">
    <source>
        <dbReference type="Proteomes" id="UP000184085"/>
    </source>
</evidence>
<dbReference type="CDD" id="cd00761">
    <property type="entry name" value="Glyco_tranf_GTA_type"/>
    <property type="match status" value="1"/>
</dbReference>
<evidence type="ECO:0000259" key="1">
    <source>
        <dbReference type="Pfam" id="PF00535"/>
    </source>
</evidence>
<feature type="domain" description="Glycosyltransferase 2-like" evidence="1">
    <location>
        <begin position="5"/>
        <end position="143"/>
    </location>
</feature>
<dbReference type="GO" id="GO:0016757">
    <property type="term" value="F:glycosyltransferase activity"/>
    <property type="evidence" value="ECO:0007669"/>
    <property type="project" value="UniProtKB-KW"/>
</dbReference>
<dbReference type="PANTHER" id="PTHR43685:SF11">
    <property type="entry name" value="GLYCOSYLTRANSFERASE TAGX-RELATED"/>
    <property type="match status" value="1"/>
</dbReference>
<dbReference type="PANTHER" id="PTHR43685">
    <property type="entry name" value="GLYCOSYLTRANSFERASE"/>
    <property type="match status" value="1"/>
</dbReference>
<dbReference type="AlphaFoldDB" id="A0A1M4MYX7"/>
<dbReference type="InterPro" id="IPR050834">
    <property type="entry name" value="Glycosyltransf_2"/>
</dbReference>
<dbReference type="InterPro" id="IPR001173">
    <property type="entry name" value="Glyco_trans_2-like"/>
</dbReference>
<organism evidence="2 3">
    <name type="scientific">Donghicola eburneus</name>
    <dbReference type="NCBI Taxonomy" id="393278"/>
    <lineage>
        <taxon>Bacteria</taxon>
        <taxon>Pseudomonadati</taxon>
        <taxon>Pseudomonadota</taxon>
        <taxon>Alphaproteobacteria</taxon>
        <taxon>Rhodobacterales</taxon>
        <taxon>Roseobacteraceae</taxon>
        <taxon>Donghicola</taxon>
    </lineage>
</organism>
<name>A0A1M4MYX7_9RHOB</name>
<dbReference type="InterPro" id="IPR029044">
    <property type="entry name" value="Nucleotide-diphossugar_trans"/>
</dbReference>
<keyword evidence="2" id="KW-0328">Glycosyltransferase</keyword>
<dbReference type="SUPFAM" id="SSF53448">
    <property type="entry name" value="Nucleotide-diphospho-sugar transferases"/>
    <property type="match status" value="1"/>
</dbReference>
<accession>A0A1M4MYX7</accession>
<dbReference type="EC" id="2.4.-.-" evidence="2"/>
<keyword evidence="3" id="KW-1185">Reference proteome</keyword>
<dbReference type="Proteomes" id="UP000184085">
    <property type="component" value="Unassembled WGS sequence"/>
</dbReference>
<sequence>MKIDVCICTYRRAHIRDTLLSVGAATIPDGAAVNIIVIDNDVTPSASERVAEAAKAIQLPISYHHVAGANISIARNAALDRASADWIAFLDDDEVVDPDWLTNLIARQVETGADGVFGPSYANYGKDAPAWVREGDFHSQFAAPRDGIVQTGHTCNGLLRWRATPWQSQRFDITRGKSGGEDTEFFFRLWRMGAVYAIATDAIVREDVPPARLSLHWLLSRRFRMGQSYAASAQSPMRRAQLFSLAAVKSAYCYLRTVPNLRNPVKKAFWMMRATMHAGVCAGCLGVRQPELYGG</sequence>
<dbReference type="RefSeq" id="WP_083595671.1">
    <property type="nucleotide sequence ID" value="NZ_FMJB01000048.1"/>
</dbReference>
<evidence type="ECO:0000313" key="2">
    <source>
        <dbReference type="EMBL" id="SCM67751.1"/>
    </source>
</evidence>
<gene>
    <name evidence="2" type="primary">exoM</name>
    <name evidence="2" type="ORF">KARMA_1956</name>
</gene>
<dbReference type="Pfam" id="PF00535">
    <property type="entry name" value="Glycos_transf_2"/>
    <property type="match status" value="1"/>
</dbReference>